<evidence type="ECO:0000313" key="2">
    <source>
        <dbReference type="Proteomes" id="UP000316621"/>
    </source>
</evidence>
<dbReference type="Proteomes" id="UP000316621">
    <property type="component" value="Chromosome 7"/>
</dbReference>
<dbReference type="EMBL" id="CM010721">
    <property type="protein sequence ID" value="RZC72337.1"/>
    <property type="molecule type" value="Genomic_DNA"/>
</dbReference>
<dbReference type="SUPFAM" id="SSF82171">
    <property type="entry name" value="DPP6 N-terminal domain-like"/>
    <property type="match status" value="1"/>
</dbReference>
<accession>A0A4Y7KHK4</accession>
<dbReference type="InterPro" id="IPR011042">
    <property type="entry name" value="6-blade_b-propeller_TolB-like"/>
</dbReference>
<gene>
    <name evidence="1" type="ORF">C5167_035538</name>
</gene>
<protein>
    <recommendedName>
        <fullName evidence="3">Dipeptidylpeptidase IV N-terminal domain-containing protein</fullName>
    </recommendedName>
</protein>
<organism evidence="1 2">
    <name type="scientific">Papaver somniferum</name>
    <name type="common">Opium poppy</name>
    <dbReference type="NCBI Taxonomy" id="3469"/>
    <lineage>
        <taxon>Eukaryota</taxon>
        <taxon>Viridiplantae</taxon>
        <taxon>Streptophyta</taxon>
        <taxon>Embryophyta</taxon>
        <taxon>Tracheophyta</taxon>
        <taxon>Spermatophyta</taxon>
        <taxon>Magnoliopsida</taxon>
        <taxon>Ranunculales</taxon>
        <taxon>Papaveraceae</taxon>
        <taxon>Papaveroideae</taxon>
        <taxon>Papaver</taxon>
    </lineage>
</organism>
<reference evidence="1 2" key="1">
    <citation type="journal article" date="2018" name="Science">
        <title>The opium poppy genome and morphinan production.</title>
        <authorList>
            <person name="Guo L."/>
            <person name="Winzer T."/>
            <person name="Yang X."/>
            <person name="Li Y."/>
            <person name="Ning Z."/>
            <person name="He Z."/>
            <person name="Teodor R."/>
            <person name="Lu Y."/>
            <person name="Bowser T.A."/>
            <person name="Graham I.A."/>
            <person name="Ye K."/>
        </authorList>
    </citation>
    <scope>NUCLEOTIDE SEQUENCE [LARGE SCALE GENOMIC DNA]</scope>
    <source>
        <strain evidence="2">cv. HN1</strain>
        <tissue evidence="1">Leaves</tissue>
    </source>
</reference>
<dbReference type="InterPro" id="IPR011659">
    <property type="entry name" value="WD40"/>
</dbReference>
<name>A0A4Y7KHK4_PAPSO</name>
<dbReference type="Pfam" id="PF07676">
    <property type="entry name" value="PD40"/>
    <property type="match status" value="3"/>
</dbReference>
<dbReference type="PANTHER" id="PTHR32161:SF21">
    <property type="entry name" value="OS03G0314500 PROTEIN"/>
    <property type="match status" value="1"/>
</dbReference>
<sequence>MHLFHSKKGKAKLQEPEIKKVSKQDYLWTDGEARDSIAFFSTYRSPIPLDIFSCPIPPTSSQDELSMTDGTSYNYNGRITGMIFVSERDSLELLHIALSRNDVKPPSVSVYSLAEVFRRFYSRSDGVQMEDSGCFTNDHLIFVSTKEKPTERRQPWTAVYKTNLITGKTDRLTPRDQADLNPSVSPSGKKIVMASFEGTQGWDGAVEDLKTNIYVMNVEEKYDRRLVVKNGRWPTWGSEDIIFFHRKDDKRLPEDSTEMNYWGVYRVDISRAGEMHVRVTPDNIDAFTPAAIDSTTIAVATTRQKSEFGDTRVDAQYRHIEIFYSTGGREPTQITPKNRSKDDHFNPFVIGDGKRIGYHRCASVVDDKEKIKRRFQIVTSPNPDVGLFRVGGFPTFSKNGSRLAFVDSDSKIVWVLDKEHLYEAFELTRNSIFSPVWNQNDRKDTLYVCVGPSFIPDDTVDICAVRNVSRGRRKMQQLTDGGFNNAFPSSSPDGYEIVVLPMCTDGSKIANRSKNSLPIYKKRGEFGVPEKDDGLDPRSFAVYLVNPEASDAVRVIESGDGFMGFVNHPFFSPDGLSIVVTSDFAAVSVDPISDIFTVDIDPDDIQKNKDLKTYNRITHSRYENCTGAWTGTSTGDTSAARRLLQQDDFAKEVPCPYLDGGES</sequence>
<dbReference type="PANTHER" id="PTHR32161">
    <property type="entry name" value="DPP6 N-TERMINAL DOMAIN-LIKE PROTEIN"/>
    <property type="match status" value="1"/>
</dbReference>
<evidence type="ECO:0008006" key="3">
    <source>
        <dbReference type="Google" id="ProtNLM"/>
    </source>
</evidence>
<keyword evidence="2" id="KW-1185">Reference proteome</keyword>
<dbReference type="Gene3D" id="2.120.10.30">
    <property type="entry name" value="TolB, C-terminal domain"/>
    <property type="match status" value="2"/>
</dbReference>
<dbReference type="Gramene" id="RZC72337">
    <property type="protein sequence ID" value="RZC72337"/>
    <property type="gene ID" value="C5167_035538"/>
</dbReference>
<proteinExistence type="predicted"/>
<dbReference type="AlphaFoldDB" id="A0A4Y7KHK4"/>
<dbReference type="OMA" id="EDEICMT"/>
<evidence type="ECO:0000313" key="1">
    <source>
        <dbReference type="EMBL" id="RZC72337.1"/>
    </source>
</evidence>